<dbReference type="InterPro" id="IPR012854">
    <property type="entry name" value="Cu_amine_oxidase-like_N"/>
</dbReference>
<dbReference type="EMBL" id="JACVHF010000055">
    <property type="protein sequence ID" value="MBC9786624.1"/>
    <property type="molecule type" value="Genomic_DNA"/>
</dbReference>
<sequence>MVQYVTQSLSNNKISILKSPPWQQGGDYFTVTVPLRTLLEAIGPKLTITYDDKTRTVTAKGFGYVDLKLTLDSTYAIVKGKTVKMDVPPRIKDGRTLIPLRFFAESIDAKVNWNPELRVVIVSV</sequence>
<reference evidence="2 3" key="1">
    <citation type="submission" date="2020-07" db="EMBL/GenBank/DDBJ databases">
        <title>Draft whole-genome sequence of Heliobacterium chlorum DSM 3682, type strain.</title>
        <authorList>
            <person name="Kyndt J.A."/>
            <person name="Meyer T.E."/>
            <person name="Imhoff J.F."/>
        </authorList>
    </citation>
    <scope>NUCLEOTIDE SEQUENCE [LARGE SCALE GENOMIC DNA]</scope>
    <source>
        <strain evidence="2 3">DSM 3682</strain>
    </source>
</reference>
<dbReference type="InterPro" id="IPR036582">
    <property type="entry name" value="Mao_N_sf"/>
</dbReference>
<dbReference type="Gene3D" id="3.30.457.10">
    <property type="entry name" value="Copper amine oxidase-like, N-terminal domain"/>
    <property type="match status" value="1"/>
</dbReference>
<evidence type="ECO:0000313" key="3">
    <source>
        <dbReference type="Proteomes" id="UP000617402"/>
    </source>
</evidence>
<evidence type="ECO:0000259" key="1">
    <source>
        <dbReference type="Pfam" id="PF07833"/>
    </source>
</evidence>
<dbReference type="SUPFAM" id="SSF55383">
    <property type="entry name" value="Copper amine oxidase, domain N"/>
    <property type="match status" value="1"/>
</dbReference>
<proteinExistence type="predicted"/>
<evidence type="ECO:0000313" key="2">
    <source>
        <dbReference type="EMBL" id="MBC9786624.1"/>
    </source>
</evidence>
<keyword evidence="3" id="KW-1185">Reference proteome</keyword>
<comment type="caution">
    <text evidence="2">The sequence shown here is derived from an EMBL/GenBank/DDBJ whole genome shotgun (WGS) entry which is preliminary data.</text>
</comment>
<protein>
    <submittedName>
        <fullName evidence="2">Copper amine oxidase N-terminal domain-containing protein</fullName>
    </submittedName>
</protein>
<dbReference type="Proteomes" id="UP000617402">
    <property type="component" value="Unassembled WGS sequence"/>
</dbReference>
<gene>
    <name evidence="2" type="ORF">H1S01_19455</name>
</gene>
<name>A0ABR7T9C9_HELCL</name>
<feature type="domain" description="Copper amine oxidase-like N-terminal" evidence="1">
    <location>
        <begin position="30"/>
        <end position="122"/>
    </location>
</feature>
<organism evidence="2 3">
    <name type="scientific">Heliobacterium chlorum</name>
    <dbReference type="NCBI Taxonomy" id="2698"/>
    <lineage>
        <taxon>Bacteria</taxon>
        <taxon>Bacillati</taxon>
        <taxon>Bacillota</taxon>
        <taxon>Clostridia</taxon>
        <taxon>Eubacteriales</taxon>
        <taxon>Heliobacteriaceae</taxon>
        <taxon>Heliobacterium</taxon>
    </lineage>
</organism>
<dbReference type="Pfam" id="PF07833">
    <property type="entry name" value="Cu_amine_oxidN1"/>
    <property type="match status" value="1"/>
</dbReference>
<dbReference type="RefSeq" id="WP_188042043.1">
    <property type="nucleotide sequence ID" value="NZ_JACVHF010000055.1"/>
</dbReference>
<accession>A0ABR7T9C9</accession>